<sequence>MRSLGEHLQALSRRQDASSSADAPRVDIQNLRAGLDVRPEAAAPRPHGGPQVQQSQWVREAIATMSAEGADVRKKRWLKKSASTQYLYAKSLTRAQRTELEQALEREFRHSPDPASQHRALGMWLSVQQARLRKHDPEHQRDHNARQARDVAESIPFVVSIPFLPITMRDRRRSYYSSPLRPEYHVAFDNFMRIIGDQSLEQSVRDAVAERLEYHWHSEKTIAPVQEQELEQHGAAGLAARGYRASTDPATVRLSAGERRFVIRTGGRTTTPHVLMSALRAQIQDLAEMLGMERDPSARRLVSDRMNRIEALLAETQNRIAGQTGVAPWAARTGTALRSADAGLPNGEVRAAAEAWAASRPELVGQAPIRVAQAWEEELSELDEQGKLTQNEHRILVEALMINMNPTLARRRATPPADTAALPGALERWRQIVQQQQSGHIPQSGSRPD</sequence>
<evidence type="ECO:0000313" key="3">
    <source>
        <dbReference type="Proteomes" id="UP000192911"/>
    </source>
</evidence>
<reference evidence="3" key="1">
    <citation type="submission" date="2017-04" db="EMBL/GenBank/DDBJ databases">
        <authorList>
            <person name="Varghese N."/>
            <person name="Submissions S."/>
        </authorList>
    </citation>
    <scope>NUCLEOTIDE SEQUENCE [LARGE SCALE GENOMIC DNA]</scope>
    <source>
        <strain evidence="3">Ballard 720</strain>
    </source>
</reference>
<keyword evidence="3" id="KW-1185">Reference proteome</keyword>
<protein>
    <submittedName>
        <fullName evidence="2">Uncharacterized protein</fullName>
    </submittedName>
</protein>
<feature type="compositionally biased region" description="Low complexity" evidence="1">
    <location>
        <begin position="9"/>
        <end position="23"/>
    </location>
</feature>
<accession>A0A1X7GMS7</accession>
<dbReference type="AlphaFoldDB" id="A0A1X7GMS7"/>
<evidence type="ECO:0000313" key="2">
    <source>
        <dbReference type="EMBL" id="SMF71958.1"/>
    </source>
</evidence>
<proteinExistence type="predicted"/>
<gene>
    <name evidence="2" type="ORF">SAMN06295900_116160</name>
</gene>
<feature type="region of interest" description="Disordered" evidence="1">
    <location>
        <begin position="1"/>
        <end position="26"/>
    </location>
</feature>
<name>A0A1X7GMS7_TRICW</name>
<evidence type="ECO:0000256" key="1">
    <source>
        <dbReference type="SAM" id="MobiDB-lite"/>
    </source>
</evidence>
<dbReference type="Proteomes" id="UP000192911">
    <property type="component" value="Unassembled WGS sequence"/>
</dbReference>
<organism evidence="2 3">
    <name type="scientific">Trinickia caryophylli</name>
    <name type="common">Paraburkholderia caryophylli</name>
    <dbReference type="NCBI Taxonomy" id="28094"/>
    <lineage>
        <taxon>Bacteria</taxon>
        <taxon>Pseudomonadati</taxon>
        <taxon>Pseudomonadota</taxon>
        <taxon>Betaproteobacteria</taxon>
        <taxon>Burkholderiales</taxon>
        <taxon>Burkholderiaceae</taxon>
        <taxon>Trinickia</taxon>
    </lineage>
</organism>
<dbReference type="EMBL" id="FXAH01000016">
    <property type="protein sequence ID" value="SMF71958.1"/>
    <property type="molecule type" value="Genomic_DNA"/>
</dbReference>